<feature type="domain" description="Zn(2)-C6 fungal-type" evidence="7">
    <location>
        <begin position="14"/>
        <end position="43"/>
    </location>
</feature>
<evidence type="ECO:0000259" key="7">
    <source>
        <dbReference type="PROSITE" id="PS50048"/>
    </source>
</evidence>
<organism evidence="8 9">
    <name type="scientific">Aspergillus saccharolyticus JOP 1030-1</name>
    <dbReference type="NCBI Taxonomy" id="1450539"/>
    <lineage>
        <taxon>Eukaryota</taxon>
        <taxon>Fungi</taxon>
        <taxon>Dikarya</taxon>
        <taxon>Ascomycota</taxon>
        <taxon>Pezizomycotina</taxon>
        <taxon>Eurotiomycetes</taxon>
        <taxon>Eurotiomycetidae</taxon>
        <taxon>Eurotiales</taxon>
        <taxon>Aspergillaceae</taxon>
        <taxon>Aspergillus</taxon>
        <taxon>Aspergillus subgen. Circumdati</taxon>
    </lineage>
</organism>
<dbReference type="PANTHER" id="PTHR37534:SF17">
    <property type="entry name" value="ZN(2)-C6 FUNGAL-TYPE DOMAIN-CONTAINING PROTEIN"/>
    <property type="match status" value="1"/>
</dbReference>
<dbReference type="Pfam" id="PF11951">
    <property type="entry name" value="Fungal_trans_2"/>
    <property type="match status" value="2"/>
</dbReference>
<dbReference type="GO" id="GO:0005634">
    <property type="term" value="C:nucleus"/>
    <property type="evidence" value="ECO:0007669"/>
    <property type="project" value="UniProtKB-SubCell"/>
</dbReference>
<dbReference type="InterPro" id="IPR001138">
    <property type="entry name" value="Zn2Cys6_DnaBD"/>
</dbReference>
<dbReference type="GO" id="GO:0045944">
    <property type="term" value="P:positive regulation of transcription by RNA polymerase II"/>
    <property type="evidence" value="ECO:0007669"/>
    <property type="project" value="TreeGrafter"/>
</dbReference>
<evidence type="ECO:0000256" key="6">
    <source>
        <dbReference type="SAM" id="MobiDB-lite"/>
    </source>
</evidence>
<dbReference type="CDD" id="cd00067">
    <property type="entry name" value="GAL4"/>
    <property type="match status" value="1"/>
</dbReference>
<keyword evidence="9" id="KW-1185">Reference proteome</keyword>
<comment type="subcellular location">
    <subcellularLocation>
        <location evidence="1">Nucleus</location>
    </subcellularLocation>
</comment>
<keyword evidence="2" id="KW-0805">Transcription regulation</keyword>
<feature type="region of interest" description="Disordered" evidence="6">
    <location>
        <begin position="98"/>
        <end position="118"/>
    </location>
</feature>
<dbReference type="SUPFAM" id="SSF57701">
    <property type="entry name" value="Zn2/Cys6 DNA-binding domain"/>
    <property type="match status" value="1"/>
</dbReference>
<dbReference type="PROSITE" id="PS50048">
    <property type="entry name" value="ZN2_CY6_FUNGAL_2"/>
    <property type="match status" value="1"/>
</dbReference>
<gene>
    <name evidence="8" type="ORF">BP01DRAFT_379998</name>
</gene>
<dbReference type="GO" id="GO:0000976">
    <property type="term" value="F:transcription cis-regulatory region binding"/>
    <property type="evidence" value="ECO:0007669"/>
    <property type="project" value="TreeGrafter"/>
</dbReference>
<dbReference type="RefSeq" id="XP_025434063.1">
    <property type="nucleotide sequence ID" value="XM_025577191.1"/>
</dbReference>
<dbReference type="GO" id="GO:0008270">
    <property type="term" value="F:zinc ion binding"/>
    <property type="evidence" value="ECO:0007669"/>
    <property type="project" value="InterPro"/>
</dbReference>
<evidence type="ECO:0000256" key="1">
    <source>
        <dbReference type="ARBA" id="ARBA00004123"/>
    </source>
</evidence>
<dbReference type="AlphaFoldDB" id="A0A318ZKG5"/>
<dbReference type="Pfam" id="PF00172">
    <property type="entry name" value="Zn_clus"/>
    <property type="match status" value="1"/>
</dbReference>
<reference evidence="8 9" key="1">
    <citation type="submission" date="2016-12" db="EMBL/GenBank/DDBJ databases">
        <title>The genomes of Aspergillus section Nigri reveals drivers in fungal speciation.</title>
        <authorList>
            <consortium name="DOE Joint Genome Institute"/>
            <person name="Vesth T.C."/>
            <person name="Nybo J."/>
            <person name="Theobald S."/>
            <person name="Brandl J."/>
            <person name="Frisvad J.C."/>
            <person name="Nielsen K.F."/>
            <person name="Lyhne E.K."/>
            <person name="Kogle M.E."/>
            <person name="Kuo A."/>
            <person name="Riley R."/>
            <person name="Clum A."/>
            <person name="Nolan M."/>
            <person name="Lipzen A."/>
            <person name="Salamov A."/>
            <person name="Henrissat B."/>
            <person name="Wiebenga A."/>
            <person name="De Vries R.P."/>
            <person name="Grigoriev I.V."/>
            <person name="Mortensen U.H."/>
            <person name="Andersen M.R."/>
            <person name="Baker S.E."/>
        </authorList>
    </citation>
    <scope>NUCLEOTIDE SEQUENCE [LARGE SCALE GENOMIC DNA]</scope>
    <source>
        <strain evidence="8 9">JOP 1030-1</strain>
    </source>
</reference>
<dbReference type="OrthoDB" id="5386330at2759"/>
<dbReference type="EMBL" id="KZ821222">
    <property type="protein sequence ID" value="PYH48081.1"/>
    <property type="molecule type" value="Genomic_DNA"/>
</dbReference>
<evidence type="ECO:0000256" key="4">
    <source>
        <dbReference type="ARBA" id="ARBA00023163"/>
    </source>
</evidence>
<dbReference type="Proteomes" id="UP000248349">
    <property type="component" value="Unassembled WGS sequence"/>
</dbReference>
<keyword evidence="3" id="KW-0238">DNA-binding</keyword>
<dbReference type="PROSITE" id="PS00463">
    <property type="entry name" value="ZN2_CY6_FUNGAL_1"/>
    <property type="match status" value="1"/>
</dbReference>
<evidence type="ECO:0000256" key="5">
    <source>
        <dbReference type="ARBA" id="ARBA00023242"/>
    </source>
</evidence>
<name>A0A318ZKG5_9EURO</name>
<dbReference type="PANTHER" id="PTHR37534">
    <property type="entry name" value="TRANSCRIPTIONAL ACTIVATOR PROTEIN UGA3"/>
    <property type="match status" value="1"/>
</dbReference>
<dbReference type="STRING" id="1450539.A0A318ZKG5"/>
<dbReference type="GeneID" id="37078420"/>
<dbReference type="InterPro" id="IPR021858">
    <property type="entry name" value="Fun_TF"/>
</dbReference>
<sequence length="508" mass="55657">MTGTDTETSTKSRGCRQCTKRRIVCDKAEPTCQKCLKKGIECSGLGRFRFGNGVATRGKLKGSAIPVLNVDPQSAYKDSVPIASSQIRWCHERKKRVKKNHASPPVAKAAADTRADTVGRSSVVSPETCVLPCTDGSDPRSYYARSTEFPSVATTTSTAVAAHEATLVQESAIDPLLEGDADHVDTETAEYLTPRTNQSFQPWIASLSSRALGLFDYFAKNIAPVMVLLDISNGYRDFILPMACQDEVLQRAVAVVAAQHIGLRQPALQAAAEADRSAIITRLLRASNVGSPDQVFNPVTWATLLVLLVGETVTGSPESYFLLQTLFTLAKNVRSSGHPELHEFLVRQTDMFSFLGRSLLNKDEGLKALSNPVDSGIWLPPNVHSDAQHGKTLSLARRSFTLGAQIYLLRLTSDESSWHLREELRCLISQAHPTDPGAHGFVWPCFIAAADSTEPEHRAFFIHYMKAIHSNTLFANIPKAIDALPAIWESQSRNWTESLSGISRILIM</sequence>
<keyword evidence="5" id="KW-0539">Nucleus</keyword>
<protein>
    <recommendedName>
        <fullName evidence="7">Zn(2)-C6 fungal-type domain-containing protein</fullName>
    </recommendedName>
</protein>
<dbReference type="GO" id="GO:0000981">
    <property type="term" value="F:DNA-binding transcription factor activity, RNA polymerase II-specific"/>
    <property type="evidence" value="ECO:0007669"/>
    <property type="project" value="InterPro"/>
</dbReference>
<accession>A0A318ZKG5</accession>
<dbReference type="Gene3D" id="4.10.240.10">
    <property type="entry name" value="Zn(2)-C6 fungal-type DNA-binding domain"/>
    <property type="match status" value="1"/>
</dbReference>
<proteinExistence type="predicted"/>
<evidence type="ECO:0000256" key="3">
    <source>
        <dbReference type="ARBA" id="ARBA00023125"/>
    </source>
</evidence>
<keyword evidence="4" id="KW-0804">Transcription</keyword>
<dbReference type="SMART" id="SM00066">
    <property type="entry name" value="GAL4"/>
    <property type="match status" value="1"/>
</dbReference>
<evidence type="ECO:0000313" key="9">
    <source>
        <dbReference type="Proteomes" id="UP000248349"/>
    </source>
</evidence>
<dbReference type="InterPro" id="IPR036864">
    <property type="entry name" value="Zn2-C6_fun-type_DNA-bd_sf"/>
</dbReference>
<evidence type="ECO:0000313" key="8">
    <source>
        <dbReference type="EMBL" id="PYH48081.1"/>
    </source>
</evidence>
<evidence type="ECO:0000256" key="2">
    <source>
        <dbReference type="ARBA" id="ARBA00023015"/>
    </source>
</evidence>